<evidence type="ECO:0000313" key="2">
    <source>
        <dbReference type="Proteomes" id="UP000033489"/>
    </source>
</evidence>
<dbReference type="EMBL" id="JYGT01000008">
    <property type="protein sequence ID" value="KJQ75238.1"/>
    <property type="molecule type" value="Genomic_DNA"/>
</dbReference>
<gene>
    <name evidence="1" type="ORF">TZ94_01000</name>
</gene>
<protein>
    <submittedName>
        <fullName evidence="1">Flagellin N-methylase</fullName>
    </submittedName>
</protein>
<dbReference type="PANTHER" id="PTHR35866">
    <property type="entry name" value="PUTATIVE-RELATED"/>
    <property type="match status" value="1"/>
</dbReference>
<dbReference type="GO" id="GO:0008168">
    <property type="term" value="F:methyltransferase activity"/>
    <property type="evidence" value="ECO:0007669"/>
    <property type="project" value="UniProtKB-KW"/>
</dbReference>
<accession>A0A0F2DW18</accession>
<dbReference type="PATRIC" id="fig|28037.216.peg.963"/>
<keyword evidence="1" id="KW-0282">Flagellum</keyword>
<dbReference type="OrthoDB" id="9810361at2"/>
<keyword evidence="1" id="KW-0966">Cell projection</keyword>
<keyword evidence="1" id="KW-0489">Methyltransferase</keyword>
<comment type="caution">
    <text evidence="1">The sequence shown here is derived from an EMBL/GenBank/DDBJ whole genome shotgun (WGS) entry which is preliminary data.</text>
</comment>
<sequence length="165" mass="19222">MPKEIDIEYYHQLALQKQKEHRKFLGNLKKKAPKNLDKIALEIHQEVFEEIDCTACANCCKTLGPDFKEADITRIAKYFKMKLPAFEAEFLQVDEDGDKVFKSMPCPFLGGDNLCSIYEVRPKACREFPHTDRKKIYQINNLTIKNTLTCPAAYLFVEKLREKLE</sequence>
<dbReference type="Proteomes" id="UP000033489">
    <property type="component" value="Unassembled WGS sequence"/>
</dbReference>
<keyword evidence="1" id="KW-0969">Cilium</keyword>
<reference evidence="1 2" key="1">
    <citation type="submission" date="2015-02" db="EMBL/GenBank/DDBJ databases">
        <title>Evolution of amylase-binding proteins of oral streptococcal species.</title>
        <authorList>
            <person name="Haase E.M."/>
        </authorList>
    </citation>
    <scope>NUCLEOTIDE SEQUENCE [LARGE SCALE GENOMIC DNA]</scope>
    <source>
        <strain evidence="1 2">UC921A</strain>
    </source>
</reference>
<dbReference type="GO" id="GO:0032259">
    <property type="term" value="P:methylation"/>
    <property type="evidence" value="ECO:0007669"/>
    <property type="project" value="UniProtKB-KW"/>
</dbReference>
<name>A0A0F2DW18_9STRE</name>
<evidence type="ECO:0000313" key="1">
    <source>
        <dbReference type="EMBL" id="KJQ75238.1"/>
    </source>
</evidence>
<dbReference type="PANTHER" id="PTHR35866:SF1">
    <property type="entry name" value="YKGJ FAMILY CYSTEINE CLUSTER PROTEIN"/>
    <property type="match status" value="1"/>
</dbReference>
<dbReference type="AlphaFoldDB" id="A0A0F2DW18"/>
<organism evidence="1 2">
    <name type="scientific">Streptococcus infantis</name>
    <dbReference type="NCBI Taxonomy" id="68892"/>
    <lineage>
        <taxon>Bacteria</taxon>
        <taxon>Bacillati</taxon>
        <taxon>Bacillota</taxon>
        <taxon>Bacilli</taxon>
        <taxon>Lactobacillales</taxon>
        <taxon>Streptococcaceae</taxon>
        <taxon>Streptococcus</taxon>
    </lineage>
</organism>
<dbReference type="RefSeq" id="WP_045614878.1">
    <property type="nucleotide sequence ID" value="NZ_JYGT01000008.1"/>
</dbReference>
<dbReference type="InterPro" id="IPR005358">
    <property type="entry name" value="Puta_zinc/iron-chelating_dom"/>
</dbReference>
<keyword evidence="1" id="KW-0808">Transferase</keyword>
<proteinExistence type="predicted"/>
<dbReference type="Pfam" id="PF03692">
    <property type="entry name" value="CxxCxxCC"/>
    <property type="match status" value="1"/>
</dbReference>